<dbReference type="PRINTS" id="PR00344">
    <property type="entry name" value="BCTRLSENSOR"/>
</dbReference>
<evidence type="ECO:0000256" key="4">
    <source>
        <dbReference type="ARBA" id="ARBA00022679"/>
    </source>
</evidence>
<dbReference type="EMBL" id="SOCA01000001">
    <property type="protein sequence ID" value="TDU80884.1"/>
    <property type="molecule type" value="Genomic_DNA"/>
</dbReference>
<keyword evidence="9" id="KW-1185">Reference proteome</keyword>
<dbReference type="Pfam" id="PF02518">
    <property type="entry name" value="HATPase_c"/>
    <property type="match status" value="1"/>
</dbReference>
<sequence length="614" mass="67557">MALPNDAIFLNQHGRPFWGRLLLVLWSLASWGIPAAIAGEQVSLQLKWRHQFQFAGYYAAVAKGYYEKAGLSVTLHEAQPGDDPMGEVLNGHAQYGVGTSNLILLRSQGHPVVVLAVIYQHSPFVLLASKTSGVEDIHDLVDKQIMMEPDAAELQAYFQSEGVNPRRLKHLPHSFDVQDIISGKAAAMSAYSTDEPFDMIARGAEYSVFTPRAGGIDFYGDNLFTTEQEIREHPERVAAFRAASLQGWIYAMAHPEEIVDLILEKYNRGKNRDKLLFEARETAKLVHPELIEVGYINPGRWQNIAHVYETMSMMNKGVSLKGFIYETDSSFNWTPFYWVGGIVLGIITLTSASSLLTWKLNRKLRREVIARQHAENQAREESAAKTHFYAILAHEVRAPMSGILASLWLYDQTPVTEEKRDIVKIAESSTKKLLHMVDHILDHARIESGHMTLDPSSITIPEFVREVCGLFQAAAVAKGIRLEHDIAPGAPESMRTDLVRLQQILYNLLANAIKFTSSGWVRLSVAAGESAAGAACIVFRVSDSGPGIAAENLSSIFEPYVQADVQTASRHGGSGLGLSIASRLAHMLDGSIQVASTPGEGSHFTVTLPTGMGA</sequence>
<keyword evidence="3" id="KW-0597">Phosphoprotein</keyword>
<dbReference type="InterPro" id="IPR004358">
    <property type="entry name" value="Sig_transdc_His_kin-like_C"/>
</dbReference>
<dbReference type="Gene3D" id="3.40.190.10">
    <property type="entry name" value="Periplasmic binding protein-like II"/>
    <property type="match status" value="2"/>
</dbReference>
<dbReference type="InterPro" id="IPR015168">
    <property type="entry name" value="SsuA/THI5"/>
</dbReference>
<dbReference type="SUPFAM" id="SSF53850">
    <property type="entry name" value="Periplasmic binding protein-like II"/>
    <property type="match status" value="1"/>
</dbReference>
<keyword evidence="6" id="KW-0472">Membrane</keyword>
<evidence type="ECO:0000256" key="5">
    <source>
        <dbReference type="ARBA" id="ARBA00022777"/>
    </source>
</evidence>
<dbReference type="GO" id="GO:0005886">
    <property type="term" value="C:plasma membrane"/>
    <property type="evidence" value="ECO:0007669"/>
    <property type="project" value="TreeGrafter"/>
</dbReference>
<dbReference type="SMART" id="SM00387">
    <property type="entry name" value="HATPase_c"/>
    <property type="match status" value="1"/>
</dbReference>
<keyword evidence="5" id="KW-0418">Kinase</keyword>
<dbReference type="AlphaFoldDB" id="A0A4R7SPP5"/>
<dbReference type="Proteomes" id="UP000295662">
    <property type="component" value="Unassembled WGS sequence"/>
</dbReference>
<dbReference type="FunFam" id="3.30.565.10:FF:000010">
    <property type="entry name" value="Sensor histidine kinase RcsC"/>
    <property type="match status" value="1"/>
</dbReference>
<comment type="caution">
    <text evidence="8">The sequence shown here is derived from an EMBL/GenBank/DDBJ whole genome shotgun (WGS) entry which is preliminary data.</text>
</comment>
<evidence type="ECO:0000256" key="1">
    <source>
        <dbReference type="ARBA" id="ARBA00000085"/>
    </source>
</evidence>
<dbReference type="Pfam" id="PF09084">
    <property type="entry name" value="NMT1"/>
    <property type="match status" value="1"/>
</dbReference>
<keyword evidence="6" id="KW-1133">Transmembrane helix</keyword>
<dbReference type="InterPro" id="IPR005467">
    <property type="entry name" value="His_kinase_dom"/>
</dbReference>
<dbReference type="Gene3D" id="3.30.565.10">
    <property type="entry name" value="Histidine kinase-like ATPase, C-terminal domain"/>
    <property type="match status" value="1"/>
</dbReference>
<evidence type="ECO:0000313" key="9">
    <source>
        <dbReference type="Proteomes" id="UP000295662"/>
    </source>
</evidence>
<dbReference type="PANTHER" id="PTHR43047">
    <property type="entry name" value="TWO-COMPONENT HISTIDINE PROTEIN KINASE"/>
    <property type="match status" value="1"/>
</dbReference>
<dbReference type="InterPro" id="IPR003594">
    <property type="entry name" value="HATPase_dom"/>
</dbReference>
<evidence type="ECO:0000256" key="3">
    <source>
        <dbReference type="ARBA" id="ARBA00022553"/>
    </source>
</evidence>
<proteinExistence type="predicted"/>
<feature type="domain" description="Histidine kinase" evidence="7">
    <location>
        <begin position="391"/>
        <end position="612"/>
    </location>
</feature>
<name>A0A4R7SPP5_9BACT</name>
<dbReference type="RefSeq" id="WP_133792875.1">
    <property type="nucleotide sequence ID" value="NZ_SOCA01000001.1"/>
</dbReference>
<dbReference type="Pfam" id="PF00512">
    <property type="entry name" value="HisKA"/>
    <property type="match status" value="1"/>
</dbReference>
<dbReference type="Gene3D" id="1.10.287.130">
    <property type="match status" value="1"/>
</dbReference>
<dbReference type="GO" id="GO:0000155">
    <property type="term" value="F:phosphorelay sensor kinase activity"/>
    <property type="evidence" value="ECO:0007669"/>
    <property type="project" value="InterPro"/>
</dbReference>
<dbReference type="SMART" id="SM00388">
    <property type="entry name" value="HisKA"/>
    <property type="match status" value="1"/>
</dbReference>
<evidence type="ECO:0000259" key="7">
    <source>
        <dbReference type="PROSITE" id="PS50109"/>
    </source>
</evidence>
<keyword evidence="6" id="KW-0812">Transmembrane</keyword>
<evidence type="ECO:0000313" key="8">
    <source>
        <dbReference type="EMBL" id="TDU80884.1"/>
    </source>
</evidence>
<gene>
    <name evidence="8" type="ORF">EI77_00185</name>
</gene>
<organism evidence="8 9">
    <name type="scientific">Prosthecobacter fusiformis</name>
    <dbReference type="NCBI Taxonomy" id="48464"/>
    <lineage>
        <taxon>Bacteria</taxon>
        <taxon>Pseudomonadati</taxon>
        <taxon>Verrucomicrobiota</taxon>
        <taxon>Verrucomicrobiia</taxon>
        <taxon>Verrucomicrobiales</taxon>
        <taxon>Verrucomicrobiaceae</taxon>
        <taxon>Prosthecobacter</taxon>
    </lineage>
</organism>
<evidence type="ECO:0000256" key="6">
    <source>
        <dbReference type="SAM" id="Phobius"/>
    </source>
</evidence>
<evidence type="ECO:0000256" key="2">
    <source>
        <dbReference type="ARBA" id="ARBA00012438"/>
    </source>
</evidence>
<dbReference type="SUPFAM" id="SSF47384">
    <property type="entry name" value="Homodimeric domain of signal transducing histidine kinase"/>
    <property type="match status" value="1"/>
</dbReference>
<dbReference type="EC" id="2.7.13.3" evidence="2"/>
<dbReference type="CDD" id="cd00082">
    <property type="entry name" value="HisKA"/>
    <property type="match status" value="1"/>
</dbReference>
<dbReference type="GO" id="GO:0009927">
    <property type="term" value="F:histidine phosphotransfer kinase activity"/>
    <property type="evidence" value="ECO:0007669"/>
    <property type="project" value="TreeGrafter"/>
</dbReference>
<dbReference type="PROSITE" id="PS50109">
    <property type="entry name" value="HIS_KIN"/>
    <property type="match status" value="1"/>
</dbReference>
<dbReference type="CDD" id="cd16922">
    <property type="entry name" value="HATPase_EvgS-ArcB-TorS-like"/>
    <property type="match status" value="1"/>
</dbReference>
<dbReference type="PANTHER" id="PTHR43047:SF72">
    <property type="entry name" value="OSMOSENSING HISTIDINE PROTEIN KINASE SLN1"/>
    <property type="match status" value="1"/>
</dbReference>
<dbReference type="InterPro" id="IPR036097">
    <property type="entry name" value="HisK_dim/P_sf"/>
</dbReference>
<dbReference type="SUPFAM" id="SSF55874">
    <property type="entry name" value="ATPase domain of HSP90 chaperone/DNA topoisomerase II/histidine kinase"/>
    <property type="match status" value="1"/>
</dbReference>
<keyword evidence="4" id="KW-0808">Transferase</keyword>
<protein>
    <recommendedName>
        <fullName evidence="2">histidine kinase</fullName>
        <ecNumber evidence="2">2.7.13.3</ecNumber>
    </recommendedName>
</protein>
<dbReference type="InterPro" id="IPR003661">
    <property type="entry name" value="HisK_dim/P_dom"/>
</dbReference>
<comment type="catalytic activity">
    <reaction evidence="1">
        <text>ATP + protein L-histidine = ADP + protein N-phospho-L-histidine.</text>
        <dbReference type="EC" id="2.7.13.3"/>
    </reaction>
</comment>
<feature type="transmembrane region" description="Helical" evidence="6">
    <location>
        <begin position="336"/>
        <end position="358"/>
    </location>
</feature>
<dbReference type="OrthoDB" id="9815602at2"/>
<reference evidence="8 9" key="1">
    <citation type="submission" date="2019-03" db="EMBL/GenBank/DDBJ databases">
        <title>Genomic Encyclopedia of Archaeal and Bacterial Type Strains, Phase II (KMG-II): from individual species to whole genera.</title>
        <authorList>
            <person name="Goeker M."/>
        </authorList>
    </citation>
    <scope>NUCLEOTIDE SEQUENCE [LARGE SCALE GENOMIC DNA]</scope>
    <source>
        <strain evidence="8 9">ATCC 25309</strain>
    </source>
</reference>
<accession>A0A4R7SPP5</accession>
<dbReference type="InterPro" id="IPR036890">
    <property type="entry name" value="HATPase_C_sf"/>
</dbReference>